<dbReference type="InterPro" id="IPR036396">
    <property type="entry name" value="Cyt_P450_sf"/>
</dbReference>
<dbReference type="Gene3D" id="1.10.630.10">
    <property type="entry name" value="Cytochrome P450"/>
    <property type="match status" value="1"/>
</dbReference>
<keyword evidence="4" id="KW-0408">Iron</keyword>
<protein>
    <submittedName>
        <fullName evidence="7">Cytochrome</fullName>
    </submittedName>
</protein>
<comment type="caution">
    <text evidence="7">The sequence shown here is derived from an EMBL/GenBank/DDBJ whole genome shotgun (WGS) entry which is preliminary data.</text>
</comment>
<feature type="region of interest" description="Disordered" evidence="6">
    <location>
        <begin position="66"/>
        <end position="103"/>
    </location>
</feature>
<evidence type="ECO:0000256" key="2">
    <source>
        <dbReference type="ARBA" id="ARBA00022723"/>
    </source>
</evidence>
<evidence type="ECO:0000313" key="8">
    <source>
        <dbReference type="Proteomes" id="UP001604336"/>
    </source>
</evidence>
<dbReference type="GO" id="GO:0046872">
    <property type="term" value="F:metal ion binding"/>
    <property type="evidence" value="ECO:0007669"/>
    <property type="project" value="UniProtKB-KW"/>
</dbReference>
<evidence type="ECO:0000313" key="7">
    <source>
        <dbReference type="EMBL" id="KAL2512709.1"/>
    </source>
</evidence>
<dbReference type="GO" id="GO:0004497">
    <property type="term" value="F:monooxygenase activity"/>
    <property type="evidence" value="ECO:0007669"/>
    <property type="project" value="UniProtKB-KW"/>
</dbReference>
<dbReference type="AlphaFoldDB" id="A0ABD1TJ63"/>
<dbReference type="SUPFAM" id="SSF48264">
    <property type="entry name" value="Cytochrome P450"/>
    <property type="match status" value="1"/>
</dbReference>
<keyword evidence="8" id="KW-1185">Reference proteome</keyword>
<dbReference type="Pfam" id="PF00067">
    <property type="entry name" value="p450"/>
    <property type="match status" value="1"/>
</dbReference>
<keyword evidence="1" id="KW-0349">Heme</keyword>
<dbReference type="EMBL" id="JBFOLK010000005">
    <property type="protein sequence ID" value="KAL2512709.1"/>
    <property type="molecule type" value="Genomic_DNA"/>
</dbReference>
<reference evidence="8" key="1">
    <citation type="submission" date="2024-07" db="EMBL/GenBank/DDBJ databases">
        <title>Two chromosome-level genome assemblies of Korean endemic species Abeliophyllum distichum and Forsythia ovata (Oleaceae).</title>
        <authorList>
            <person name="Jang H."/>
        </authorList>
    </citation>
    <scope>NUCLEOTIDE SEQUENCE [LARGE SCALE GENOMIC DNA]</scope>
</reference>
<feature type="compositionally biased region" description="Basic residues" evidence="6">
    <location>
        <begin position="91"/>
        <end position="100"/>
    </location>
</feature>
<dbReference type="PANTHER" id="PTHR47947">
    <property type="entry name" value="CYTOCHROME P450 82C3-RELATED"/>
    <property type="match status" value="1"/>
</dbReference>
<keyword evidence="2" id="KW-0479">Metal-binding</keyword>
<keyword evidence="5" id="KW-0503">Monooxygenase</keyword>
<accession>A0ABD1TJ63</accession>
<dbReference type="PANTHER" id="PTHR47947:SF13">
    <property type="entry name" value="CYTOCHROME P450, FAMILY 81, SUBFAMILY K, POLYPEPTIDE 1-RELATED"/>
    <property type="match status" value="1"/>
</dbReference>
<evidence type="ECO:0000256" key="4">
    <source>
        <dbReference type="ARBA" id="ARBA00023004"/>
    </source>
</evidence>
<keyword evidence="3" id="KW-0560">Oxidoreductase</keyword>
<gene>
    <name evidence="7" type="ORF">Adt_18309</name>
</gene>
<feature type="compositionally biased region" description="Basic residues" evidence="6">
    <location>
        <begin position="73"/>
        <end position="83"/>
    </location>
</feature>
<dbReference type="InterPro" id="IPR001128">
    <property type="entry name" value="Cyt_P450"/>
</dbReference>
<organism evidence="7 8">
    <name type="scientific">Abeliophyllum distichum</name>
    <dbReference type="NCBI Taxonomy" id="126358"/>
    <lineage>
        <taxon>Eukaryota</taxon>
        <taxon>Viridiplantae</taxon>
        <taxon>Streptophyta</taxon>
        <taxon>Embryophyta</taxon>
        <taxon>Tracheophyta</taxon>
        <taxon>Spermatophyta</taxon>
        <taxon>Magnoliopsida</taxon>
        <taxon>eudicotyledons</taxon>
        <taxon>Gunneridae</taxon>
        <taxon>Pentapetalae</taxon>
        <taxon>asterids</taxon>
        <taxon>lamiids</taxon>
        <taxon>Lamiales</taxon>
        <taxon>Oleaceae</taxon>
        <taxon>Forsythieae</taxon>
        <taxon>Abeliophyllum</taxon>
    </lineage>
</organism>
<name>A0ABD1TJ63_9LAMI</name>
<dbReference type="Proteomes" id="UP001604336">
    <property type="component" value="Unassembled WGS sequence"/>
</dbReference>
<sequence>MFTTGTHTTALTMEWAMSLLLNHPEELEKARIEIVNTVTPGKLLEDSDLPKLSYLHSIINETLSLEEMSKTRSSSKSKSRTNSRHPISVNMKKRRGRKVTTKPMKKEFNVPVCEQNKEWEYYIHPNHWFLG</sequence>
<proteinExistence type="predicted"/>
<evidence type="ECO:0000256" key="3">
    <source>
        <dbReference type="ARBA" id="ARBA00023002"/>
    </source>
</evidence>
<evidence type="ECO:0000256" key="1">
    <source>
        <dbReference type="ARBA" id="ARBA00022617"/>
    </source>
</evidence>
<evidence type="ECO:0000256" key="5">
    <source>
        <dbReference type="ARBA" id="ARBA00023033"/>
    </source>
</evidence>
<evidence type="ECO:0000256" key="6">
    <source>
        <dbReference type="SAM" id="MobiDB-lite"/>
    </source>
</evidence>
<dbReference type="InterPro" id="IPR050651">
    <property type="entry name" value="Plant_Cytochrome_P450_Monoox"/>
</dbReference>